<feature type="transmembrane region" description="Helical" evidence="1">
    <location>
        <begin position="69"/>
        <end position="92"/>
    </location>
</feature>
<dbReference type="RefSeq" id="WP_038645435.1">
    <property type="nucleotide sequence ID" value="NZ_CP009454.1"/>
</dbReference>
<evidence type="ECO:0000313" key="2">
    <source>
        <dbReference type="EMBL" id="AIR85403.1"/>
    </source>
</evidence>
<keyword evidence="3" id="KW-1185">Reference proteome</keyword>
<accession>A0ABM5RHF1</accession>
<evidence type="ECO:0008006" key="4">
    <source>
        <dbReference type="Google" id="ProtNLM"/>
    </source>
</evidence>
<sequence length="93" mass="10777">MKIKQKIVNVFVNYTHEWNMAMHNAIERKVFEGYHALHPHGLKDGDAVEKYIDNMRNFYYQRMINTATMLLTGVSLLVAIIALIVALITIHFS</sequence>
<evidence type="ECO:0000256" key="1">
    <source>
        <dbReference type="SAM" id="Phobius"/>
    </source>
</evidence>
<dbReference type="EMBL" id="CP009454">
    <property type="protein sequence ID" value="AIR85403.1"/>
    <property type="molecule type" value="Genomic_DNA"/>
</dbReference>
<reference evidence="2 3" key="1">
    <citation type="submission" date="2014-09" db="EMBL/GenBank/DDBJ databases">
        <authorList>
            <person name="Chan K.-G."/>
        </authorList>
    </citation>
    <scope>NUCLEOTIDE SEQUENCE [LARGE SCALE GENOMIC DNA]</scope>
    <source>
        <strain evidence="2 3">ND04</strain>
    </source>
</reference>
<keyword evidence="1" id="KW-0472">Membrane</keyword>
<proteinExistence type="predicted"/>
<gene>
    <name evidence="2" type="ORF">LH22_07960</name>
</gene>
<protein>
    <recommendedName>
        <fullName evidence="4">SMODS and SLOG-associating 2TM effector domain-containing protein</fullName>
    </recommendedName>
</protein>
<organism evidence="2 3">
    <name type="scientific">Pantoea rwandensis</name>
    <dbReference type="NCBI Taxonomy" id="1076550"/>
    <lineage>
        <taxon>Bacteria</taxon>
        <taxon>Pseudomonadati</taxon>
        <taxon>Pseudomonadota</taxon>
        <taxon>Gammaproteobacteria</taxon>
        <taxon>Enterobacterales</taxon>
        <taxon>Erwiniaceae</taxon>
        <taxon>Pantoea</taxon>
    </lineage>
</organism>
<dbReference type="Proteomes" id="UP000029495">
    <property type="component" value="Chromosome"/>
</dbReference>
<name>A0ABM5RHF1_9GAMM</name>
<keyword evidence="1" id="KW-1133">Transmembrane helix</keyword>
<evidence type="ECO:0000313" key="3">
    <source>
        <dbReference type="Proteomes" id="UP000029495"/>
    </source>
</evidence>
<keyword evidence="1" id="KW-0812">Transmembrane</keyword>